<evidence type="ECO:0000313" key="3">
    <source>
        <dbReference type="Proteomes" id="UP001529510"/>
    </source>
</evidence>
<dbReference type="InterPro" id="IPR026704">
    <property type="entry name" value="KATNIP"/>
</dbReference>
<dbReference type="Pfam" id="PF14652">
    <property type="entry name" value="DUF4457"/>
    <property type="match status" value="1"/>
</dbReference>
<protein>
    <recommendedName>
        <fullName evidence="1">KATNIP domain-containing protein</fullName>
    </recommendedName>
</protein>
<dbReference type="InterPro" id="IPR027859">
    <property type="entry name" value="KATNIP_dom"/>
</dbReference>
<sequence length="193" mass="21695">LQLNLLSSWGDPHYVGLTGLEVVGKGGESIPVDVSMVTASPRDLNDLPEYSNDLRTLDKLFDGMNITTDDKHMWLIPLTSGSDHTLTTIAGLRIWNYNKSPEDSYRGQVTLEWIVENRQVKVVHVFLDSACISPLGGFLIRKGPGNCHFDFAQEILFIDYIQSNTSTAAHNRSLTTTSRNTEDSWPVWTMRLR</sequence>
<dbReference type="Proteomes" id="UP001529510">
    <property type="component" value="Unassembled WGS sequence"/>
</dbReference>
<comment type="caution">
    <text evidence="2">The sequence shown here is derived from an EMBL/GenBank/DDBJ whole genome shotgun (WGS) entry which is preliminary data.</text>
</comment>
<dbReference type="AlphaFoldDB" id="A0ABD0N5I9"/>
<evidence type="ECO:0000259" key="1">
    <source>
        <dbReference type="Pfam" id="PF14652"/>
    </source>
</evidence>
<feature type="domain" description="KATNIP" evidence="1">
    <location>
        <begin position="3"/>
        <end position="178"/>
    </location>
</feature>
<proteinExistence type="predicted"/>
<evidence type="ECO:0000313" key="2">
    <source>
        <dbReference type="EMBL" id="KAL0156196.1"/>
    </source>
</evidence>
<reference evidence="2 3" key="1">
    <citation type="submission" date="2024-05" db="EMBL/GenBank/DDBJ databases">
        <title>Genome sequencing and assembly of Indian major carp, Cirrhinus mrigala (Hamilton, 1822).</title>
        <authorList>
            <person name="Mohindra V."/>
            <person name="Chowdhury L.M."/>
            <person name="Lal K."/>
            <person name="Jena J.K."/>
        </authorList>
    </citation>
    <scope>NUCLEOTIDE SEQUENCE [LARGE SCALE GENOMIC DNA]</scope>
    <source>
        <strain evidence="2">CM1030</strain>
        <tissue evidence="2">Blood</tissue>
    </source>
</reference>
<name>A0ABD0N5I9_CIRMR</name>
<dbReference type="PANTHER" id="PTHR21534:SF0">
    <property type="entry name" value="KATANIN-INTERACTING PROTEIN"/>
    <property type="match status" value="1"/>
</dbReference>
<dbReference type="PANTHER" id="PTHR21534">
    <property type="entry name" value="KATANIN-INTERACTING PROTEIN"/>
    <property type="match status" value="1"/>
</dbReference>
<gene>
    <name evidence="2" type="ORF">M9458_047442</name>
</gene>
<feature type="non-terminal residue" evidence="2">
    <location>
        <position position="1"/>
    </location>
</feature>
<organism evidence="2 3">
    <name type="scientific">Cirrhinus mrigala</name>
    <name type="common">Mrigala</name>
    <dbReference type="NCBI Taxonomy" id="683832"/>
    <lineage>
        <taxon>Eukaryota</taxon>
        <taxon>Metazoa</taxon>
        <taxon>Chordata</taxon>
        <taxon>Craniata</taxon>
        <taxon>Vertebrata</taxon>
        <taxon>Euteleostomi</taxon>
        <taxon>Actinopterygii</taxon>
        <taxon>Neopterygii</taxon>
        <taxon>Teleostei</taxon>
        <taxon>Ostariophysi</taxon>
        <taxon>Cypriniformes</taxon>
        <taxon>Cyprinidae</taxon>
        <taxon>Labeoninae</taxon>
        <taxon>Labeonini</taxon>
        <taxon>Cirrhinus</taxon>
    </lineage>
</organism>
<accession>A0ABD0N5I9</accession>
<dbReference type="EMBL" id="JAMKFB020000024">
    <property type="protein sequence ID" value="KAL0156196.1"/>
    <property type="molecule type" value="Genomic_DNA"/>
</dbReference>
<keyword evidence="3" id="KW-1185">Reference proteome</keyword>